<feature type="compositionally biased region" description="Polar residues" evidence="1">
    <location>
        <begin position="110"/>
        <end position="123"/>
    </location>
</feature>
<evidence type="ECO:0000313" key="2">
    <source>
        <dbReference type="EMBL" id="QDU77031.1"/>
    </source>
</evidence>
<gene>
    <name evidence="2" type="ORF">Pan97_40910</name>
</gene>
<organism evidence="2 3">
    <name type="scientific">Bremerella volcania</name>
    <dbReference type="NCBI Taxonomy" id="2527984"/>
    <lineage>
        <taxon>Bacteria</taxon>
        <taxon>Pseudomonadati</taxon>
        <taxon>Planctomycetota</taxon>
        <taxon>Planctomycetia</taxon>
        <taxon>Pirellulales</taxon>
        <taxon>Pirellulaceae</taxon>
        <taxon>Bremerella</taxon>
    </lineage>
</organism>
<feature type="compositionally biased region" description="Basic residues" evidence="1">
    <location>
        <begin position="92"/>
        <end position="103"/>
    </location>
</feature>
<dbReference type="EMBL" id="CP036289">
    <property type="protein sequence ID" value="QDU77031.1"/>
    <property type="molecule type" value="Genomic_DNA"/>
</dbReference>
<keyword evidence="3" id="KW-1185">Reference proteome</keyword>
<feature type="region of interest" description="Disordered" evidence="1">
    <location>
        <begin position="66"/>
        <end position="123"/>
    </location>
</feature>
<reference evidence="3" key="1">
    <citation type="submission" date="2019-02" db="EMBL/GenBank/DDBJ databases">
        <title>Deep-cultivation of Planctomycetes and their phenomic and genomic characterization uncovers novel biology.</title>
        <authorList>
            <person name="Wiegand S."/>
            <person name="Jogler M."/>
            <person name="Boedeker C."/>
            <person name="Pinto D."/>
            <person name="Vollmers J."/>
            <person name="Rivas-Marin E."/>
            <person name="Kohn T."/>
            <person name="Peeters S.H."/>
            <person name="Heuer A."/>
            <person name="Rast P."/>
            <person name="Oberbeckmann S."/>
            <person name="Bunk B."/>
            <person name="Jeske O."/>
            <person name="Meyerdierks A."/>
            <person name="Storesund J.E."/>
            <person name="Kallscheuer N."/>
            <person name="Luecker S."/>
            <person name="Lage O.M."/>
            <person name="Pohl T."/>
            <person name="Merkel B.J."/>
            <person name="Hornburger P."/>
            <person name="Mueller R.-W."/>
            <person name="Bruemmer F."/>
            <person name="Labrenz M."/>
            <person name="Spormann A.M."/>
            <person name="Op den Camp H."/>
            <person name="Overmann J."/>
            <person name="Amann R."/>
            <person name="Jetten M.S.M."/>
            <person name="Mascher T."/>
            <person name="Medema M.H."/>
            <person name="Devos D.P."/>
            <person name="Kaster A.-K."/>
            <person name="Ovreas L."/>
            <person name="Rohde M."/>
            <person name="Galperin M.Y."/>
            <person name="Jogler C."/>
        </authorList>
    </citation>
    <scope>NUCLEOTIDE SEQUENCE [LARGE SCALE GENOMIC DNA]</scope>
    <source>
        <strain evidence="3">Pan97</strain>
    </source>
</reference>
<protein>
    <submittedName>
        <fullName evidence="2">Uncharacterized protein</fullName>
    </submittedName>
</protein>
<proteinExistence type="predicted"/>
<dbReference type="Proteomes" id="UP000318626">
    <property type="component" value="Chromosome"/>
</dbReference>
<name>A0A518CCT5_9BACT</name>
<sequence length="209" mass="23422">MALEHSRLAQERSKWVPEHSRLALERSSLVLVHSTKACSSCATCASASRTGCTCDRKDHSTMALEHSKSAREHNRKVQVHSHNRASGSRTYRLGRWRQRRRSYRQPTTQGKQNGHSSRGLQLDSFTTRKNKLLRANPVDAPGKQNPVLAIVHASNFPWLGTINRYRHPKTEPSIKMPKLCSRISLSGQVVTDGVAVLSLGAQDPVICRR</sequence>
<evidence type="ECO:0000313" key="3">
    <source>
        <dbReference type="Proteomes" id="UP000318626"/>
    </source>
</evidence>
<dbReference type="KEGG" id="bvo:Pan97_40910"/>
<accession>A0A518CCT5</accession>
<evidence type="ECO:0000256" key="1">
    <source>
        <dbReference type="SAM" id="MobiDB-lite"/>
    </source>
</evidence>
<dbReference type="AlphaFoldDB" id="A0A518CCT5"/>
<feature type="compositionally biased region" description="Basic residues" evidence="1">
    <location>
        <begin position="73"/>
        <end position="83"/>
    </location>
</feature>